<evidence type="ECO:0000313" key="3">
    <source>
        <dbReference type="Proteomes" id="UP000325286"/>
    </source>
</evidence>
<dbReference type="InterPro" id="IPR024618">
    <property type="entry name" value="DUF3857"/>
</dbReference>
<dbReference type="Gene3D" id="3.10.620.30">
    <property type="match status" value="1"/>
</dbReference>
<keyword evidence="3" id="KW-1185">Reference proteome</keyword>
<proteinExistence type="predicted"/>
<evidence type="ECO:0000259" key="1">
    <source>
        <dbReference type="Pfam" id="PF12969"/>
    </source>
</evidence>
<dbReference type="Gene3D" id="2.60.40.3140">
    <property type="match status" value="1"/>
</dbReference>
<accession>A0A5B9QZB7</accession>
<feature type="domain" description="DUF3857" evidence="1">
    <location>
        <begin position="153"/>
        <end position="257"/>
    </location>
</feature>
<dbReference type="OrthoDB" id="269922at2"/>
<evidence type="ECO:0000313" key="2">
    <source>
        <dbReference type="EMBL" id="QEG43319.1"/>
    </source>
</evidence>
<gene>
    <name evidence="2" type="ORF">UC8_53660</name>
</gene>
<sequence length="1502" mass="166149">MHALSRISLSTHSVSKSQRNAGWAPTVRVNCTPSVLIRSIVVRQVELNSSVWGRCRVRSFLVWVSVVLWGGVLVAEQPAAAPKLSALQPVIDAGPLQATPEQLAALVQQLDAKPREPTYQHPGMPSPLELEAELDDASNNQILSSTHYEFLSDGDLQTTRWHIIRPQGREELADNSQLNAEWSPWHEDRPQLEARVITPAGEVIELDAAQIVERAAEASVPGVFVDRKALTALLSGVQPGAIIETKTVSLSKPLLDRSIGFRHPMTTMLPARVTRVVVSGGAGVRWSLGTLGPLPPAKGTPPQATEYQMIDSPSFFDWFEPHCGPQASSYPTVFAAVSSDWQSLGAAYGARIDQAITDGAQLAQQIVTAMQPAGSEDQPATRDQKIIWAIQQLQQMVRYTGLSLGENAILPVSPDKSLQRRFGDCKDQSTLLVAWLRQMDIPAYVALLDSTGGLDVSPDLACLDFFDHAIVAIPDAQQPSGFLFVDPTLTIPALDNYPLGYLTDGCRQRLTLICDAAAGKLVKTPGTDASSNTETLTNWMDLNRNGGGAMAVQVQQRGALAVEMGAGYDSANRQASLEQWRQYMNTESGTDLAGLVVLPLVRDAQGSHRFVVRGSGFPAQLLNTQRLTAGGTFSVVNDFLALESVALMVPSDVWQKIEDPTAPAEPPRPRRTAMVNLEGSTYEVVHCMRFPADVTPPPLPDDWQQTIGFLTLSAEYQMRTVAELQPWESSAAVPESMRQPPWQTWQGEPAATSVPRADDDQVLQLTHRCVVRPGTLSAAEVNQAHDQMRKLLQQPDALQFSFQLSWDFGQRLLESVKDEDLRALAELAQRSPRRNIPLALLGSKLSDYGMAVLARRVVSDVSPKRADEELAARVLLPIFELQHRPETTRVRLDVPTVNRLAKAAVSPFTGTGRAVAAFAAMRTDEGLLHADPQRLAGSAEPLQQMLAAPEAFGLPRRVVPKLEAAYQLVLLATRQDTRLKQHLQEQSGGYDRLLVDLLENRKPSGLEGLDAAFRMQIATGIWETMVATNRADLAWRWQNLLDDVDWPVTRLEEAKLPELPPLNEQDALSVVRHMIVADLESDVQAIQRLACVPEVANAVLSSGRGGPSKIYGWVHISEDNRSRWLTQTIAANAEVTLEPLSDGLQKATLKRSEDDVVQYWLIKNPEGQWRFACDSFWLGQPLWQQWQAGKQEQVQLACEALMPELAKELPMFDQFSGSFAARVWQRLEDKPMQRTEWTVRVMACQATHDLSLVEPPGQTPPPQIELWIQQLRRQSYYVHREMKSLYPLLLDDVQQQPTMEAVGKLLSCVLELQRLHPNEPRDYSAWLPMVEEYIDQLPEMLLKYQLQYQLMRVNGNTVAALDKLQAYLAEPPKEPLVSMLANRLLWDSLMLEDAQQVAKRLRVAGPLIDREQFATAHTLACAQALTGGIFEASEIYRRPMNEPPTMLDANMDLVRGLVAAQLGLSEIAQESFEAGLAKEPHSQTATVIRRQMKSLPAGAATP</sequence>
<dbReference type="InterPro" id="IPR038765">
    <property type="entry name" value="Papain-like_cys_pep_sf"/>
</dbReference>
<protein>
    <recommendedName>
        <fullName evidence="1">DUF3857 domain-containing protein</fullName>
    </recommendedName>
</protein>
<dbReference type="Pfam" id="PF12969">
    <property type="entry name" value="DUF3857"/>
    <property type="match status" value="1"/>
</dbReference>
<dbReference type="SUPFAM" id="SSF54001">
    <property type="entry name" value="Cysteine proteinases"/>
    <property type="match status" value="1"/>
</dbReference>
<dbReference type="KEGG" id="rul:UC8_53660"/>
<organism evidence="2 3">
    <name type="scientific">Roseimaritima ulvae</name>
    <dbReference type="NCBI Taxonomy" id="980254"/>
    <lineage>
        <taxon>Bacteria</taxon>
        <taxon>Pseudomonadati</taxon>
        <taxon>Planctomycetota</taxon>
        <taxon>Planctomycetia</taxon>
        <taxon>Pirellulales</taxon>
        <taxon>Pirellulaceae</taxon>
        <taxon>Roseimaritima</taxon>
    </lineage>
</organism>
<reference evidence="2 3" key="1">
    <citation type="submission" date="2019-08" db="EMBL/GenBank/DDBJ databases">
        <title>Deep-cultivation of Planctomycetes and their phenomic and genomic characterization uncovers novel biology.</title>
        <authorList>
            <person name="Wiegand S."/>
            <person name="Jogler M."/>
            <person name="Boedeker C."/>
            <person name="Pinto D."/>
            <person name="Vollmers J."/>
            <person name="Rivas-Marin E."/>
            <person name="Kohn T."/>
            <person name="Peeters S.H."/>
            <person name="Heuer A."/>
            <person name="Rast P."/>
            <person name="Oberbeckmann S."/>
            <person name="Bunk B."/>
            <person name="Jeske O."/>
            <person name="Meyerdierks A."/>
            <person name="Storesund J.E."/>
            <person name="Kallscheuer N."/>
            <person name="Luecker S."/>
            <person name="Lage O.M."/>
            <person name="Pohl T."/>
            <person name="Merkel B.J."/>
            <person name="Hornburger P."/>
            <person name="Mueller R.-W."/>
            <person name="Bruemmer F."/>
            <person name="Labrenz M."/>
            <person name="Spormann A.M."/>
            <person name="Op den Camp H."/>
            <person name="Overmann J."/>
            <person name="Amann R."/>
            <person name="Jetten M.S.M."/>
            <person name="Mascher T."/>
            <person name="Medema M.H."/>
            <person name="Devos D.P."/>
            <person name="Kaster A.-K."/>
            <person name="Ovreas L."/>
            <person name="Rohde M."/>
            <person name="Galperin M.Y."/>
            <person name="Jogler C."/>
        </authorList>
    </citation>
    <scope>NUCLEOTIDE SEQUENCE [LARGE SCALE GENOMIC DNA]</scope>
    <source>
        <strain evidence="2 3">UC8</strain>
    </source>
</reference>
<name>A0A5B9QZB7_9BACT</name>
<dbReference type="Proteomes" id="UP000325286">
    <property type="component" value="Chromosome"/>
</dbReference>
<dbReference type="EMBL" id="CP042914">
    <property type="protein sequence ID" value="QEG43319.1"/>
    <property type="molecule type" value="Genomic_DNA"/>
</dbReference>